<feature type="domain" description="Bacterial bifunctional deaminase-reductase C-terminal" evidence="1">
    <location>
        <begin position="5"/>
        <end position="178"/>
    </location>
</feature>
<sequence>MAELVYLVAVSLDGYIAGPDHQYDTFATEGDHMQDLFDNYPDALPTHFAEHMGLDQSRGRFGAVVMGADTYAMGLPNVTSPYRHLDQYVFTHRDHEPAENVTFTDDDPVAVVRRLKERDTGDIWLCGGSNLAGQLVDEIDRLVLKRHPVVLGAGKPLFAMSYRPARFTQVASRDFTTSVTVSEFVRA</sequence>
<keyword evidence="3" id="KW-1185">Reference proteome</keyword>
<organism evidence="2 3">
    <name type="scientific">Gordonia araii NBRC 100433</name>
    <dbReference type="NCBI Taxonomy" id="1073574"/>
    <lineage>
        <taxon>Bacteria</taxon>
        <taxon>Bacillati</taxon>
        <taxon>Actinomycetota</taxon>
        <taxon>Actinomycetes</taxon>
        <taxon>Mycobacteriales</taxon>
        <taxon>Gordoniaceae</taxon>
        <taxon>Gordonia</taxon>
    </lineage>
</organism>
<dbReference type="RefSeq" id="WP_007323811.1">
    <property type="nucleotide sequence ID" value="NZ_BAEE01000087.1"/>
</dbReference>
<dbReference type="OrthoDB" id="195113at2"/>
<gene>
    <name evidence="2" type="ORF">GOARA_087_00290</name>
</gene>
<dbReference type="InterPro" id="IPR024072">
    <property type="entry name" value="DHFR-like_dom_sf"/>
</dbReference>
<evidence type="ECO:0000313" key="2">
    <source>
        <dbReference type="EMBL" id="GAB11736.1"/>
    </source>
</evidence>
<proteinExistence type="predicted"/>
<dbReference type="Pfam" id="PF01872">
    <property type="entry name" value="RibD_C"/>
    <property type="match status" value="1"/>
</dbReference>
<dbReference type="AlphaFoldDB" id="G7H7B1"/>
<reference evidence="2 3" key="1">
    <citation type="submission" date="2011-11" db="EMBL/GenBank/DDBJ databases">
        <title>Whole genome shotgun sequence of Gordonia araii NBRC 100433.</title>
        <authorList>
            <person name="Yoshida Y."/>
            <person name="Hosoyama A."/>
            <person name="Tsuchikane K."/>
            <person name="Katsumata H."/>
            <person name="Yamazaki S."/>
            <person name="Fujita N."/>
        </authorList>
    </citation>
    <scope>NUCLEOTIDE SEQUENCE [LARGE SCALE GENOMIC DNA]</scope>
    <source>
        <strain evidence="2 3">NBRC 100433</strain>
    </source>
</reference>
<accession>G7H7B1</accession>
<dbReference type="PANTHER" id="PTHR38011">
    <property type="entry name" value="DIHYDROFOLATE REDUCTASE FAMILY PROTEIN (AFU_ORTHOLOGUE AFUA_8G06820)"/>
    <property type="match status" value="1"/>
</dbReference>
<evidence type="ECO:0000259" key="1">
    <source>
        <dbReference type="Pfam" id="PF01872"/>
    </source>
</evidence>
<dbReference type="PANTHER" id="PTHR38011:SF11">
    <property type="entry name" value="2,5-DIAMINO-6-RIBOSYLAMINO-4(3H)-PYRIMIDINONE 5'-PHOSPHATE REDUCTASE"/>
    <property type="match status" value="1"/>
</dbReference>
<dbReference type="EMBL" id="BAEE01000087">
    <property type="protein sequence ID" value="GAB11736.1"/>
    <property type="molecule type" value="Genomic_DNA"/>
</dbReference>
<dbReference type="GO" id="GO:0009231">
    <property type="term" value="P:riboflavin biosynthetic process"/>
    <property type="evidence" value="ECO:0007669"/>
    <property type="project" value="InterPro"/>
</dbReference>
<dbReference type="Gene3D" id="3.40.430.10">
    <property type="entry name" value="Dihydrofolate Reductase, subunit A"/>
    <property type="match status" value="1"/>
</dbReference>
<dbReference type="GO" id="GO:0008703">
    <property type="term" value="F:5-amino-6-(5-phosphoribosylamino)uracil reductase activity"/>
    <property type="evidence" value="ECO:0007669"/>
    <property type="project" value="InterPro"/>
</dbReference>
<comment type="caution">
    <text evidence="2">The sequence shown here is derived from an EMBL/GenBank/DDBJ whole genome shotgun (WGS) entry which is preliminary data.</text>
</comment>
<evidence type="ECO:0000313" key="3">
    <source>
        <dbReference type="Proteomes" id="UP000035088"/>
    </source>
</evidence>
<protein>
    <recommendedName>
        <fullName evidence="1">Bacterial bifunctional deaminase-reductase C-terminal domain-containing protein</fullName>
    </recommendedName>
</protein>
<dbReference type="InterPro" id="IPR050765">
    <property type="entry name" value="Riboflavin_Biosynth_HTPR"/>
</dbReference>
<dbReference type="InterPro" id="IPR002734">
    <property type="entry name" value="RibDG_C"/>
</dbReference>
<dbReference type="Proteomes" id="UP000035088">
    <property type="component" value="Unassembled WGS sequence"/>
</dbReference>
<dbReference type="STRING" id="1073574.GOARA_087_00290"/>
<name>G7H7B1_9ACTN</name>
<dbReference type="SUPFAM" id="SSF53597">
    <property type="entry name" value="Dihydrofolate reductase-like"/>
    <property type="match status" value="1"/>
</dbReference>